<evidence type="ECO:0000256" key="1">
    <source>
        <dbReference type="SAM" id="Phobius"/>
    </source>
</evidence>
<keyword evidence="1" id="KW-1133">Transmembrane helix</keyword>
<organism evidence="2 3">
    <name type="scientific">Piloderma croceum (strain F 1598)</name>
    <dbReference type="NCBI Taxonomy" id="765440"/>
    <lineage>
        <taxon>Eukaryota</taxon>
        <taxon>Fungi</taxon>
        <taxon>Dikarya</taxon>
        <taxon>Basidiomycota</taxon>
        <taxon>Agaricomycotina</taxon>
        <taxon>Agaricomycetes</taxon>
        <taxon>Agaricomycetidae</taxon>
        <taxon>Atheliales</taxon>
        <taxon>Atheliaceae</taxon>
        <taxon>Piloderma</taxon>
    </lineage>
</organism>
<sequence>MHRMNLVLFALVLATHLTYIFFRLLRGRPSGIEVIGTQWTNIPTPTRNMIASAMVVLLRAIVDIISISVLRHASPFAFCAVNLLSTALIPPLSYIKPISRTYRRQRAIHWRVRRHDLHPRQSAGRFARYAGNLFRNKLFPRDCASYDASYDFTGTC</sequence>
<reference evidence="2 3" key="1">
    <citation type="submission" date="2014-04" db="EMBL/GenBank/DDBJ databases">
        <authorList>
            <consortium name="DOE Joint Genome Institute"/>
            <person name="Kuo A."/>
            <person name="Tarkka M."/>
            <person name="Buscot F."/>
            <person name="Kohler A."/>
            <person name="Nagy L.G."/>
            <person name="Floudas D."/>
            <person name="Copeland A."/>
            <person name="Barry K.W."/>
            <person name="Cichocki N."/>
            <person name="Veneault-Fourrey C."/>
            <person name="LaButti K."/>
            <person name="Lindquist E.A."/>
            <person name="Lipzen A."/>
            <person name="Lundell T."/>
            <person name="Morin E."/>
            <person name="Murat C."/>
            <person name="Sun H."/>
            <person name="Tunlid A."/>
            <person name="Henrissat B."/>
            <person name="Grigoriev I.V."/>
            <person name="Hibbett D.S."/>
            <person name="Martin F."/>
            <person name="Nordberg H.P."/>
            <person name="Cantor M.N."/>
            <person name="Hua S.X."/>
        </authorList>
    </citation>
    <scope>NUCLEOTIDE SEQUENCE [LARGE SCALE GENOMIC DNA]</scope>
    <source>
        <strain evidence="2 3">F 1598</strain>
    </source>
</reference>
<evidence type="ECO:0000313" key="2">
    <source>
        <dbReference type="EMBL" id="KIM80270.1"/>
    </source>
</evidence>
<reference evidence="3" key="2">
    <citation type="submission" date="2015-01" db="EMBL/GenBank/DDBJ databases">
        <title>Evolutionary Origins and Diversification of the Mycorrhizal Mutualists.</title>
        <authorList>
            <consortium name="DOE Joint Genome Institute"/>
            <consortium name="Mycorrhizal Genomics Consortium"/>
            <person name="Kohler A."/>
            <person name="Kuo A."/>
            <person name="Nagy L.G."/>
            <person name="Floudas D."/>
            <person name="Copeland A."/>
            <person name="Barry K.W."/>
            <person name="Cichocki N."/>
            <person name="Veneault-Fourrey C."/>
            <person name="LaButti K."/>
            <person name="Lindquist E.A."/>
            <person name="Lipzen A."/>
            <person name="Lundell T."/>
            <person name="Morin E."/>
            <person name="Murat C."/>
            <person name="Riley R."/>
            <person name="Ohm R."/>
            <person name="Sun H."/>
            <person name="Tunlid A."/>
            <person name="Henrissat B."/>
            <person name="Grigoriev I.V."/>
            <person name="Hibbett D.S."/>
            <person name="Martin F."/>
        </authorList>
    </citation>
    <scope>NUCLEOTIDE SEQUENCE [LARGE SCALE GENOMIC DNA]</scope>
    <source>
        <strain evidence="3">F 1598</strain>
    </source>
</reference>
<dbReference type="AlphaFoldDB" id="A0A0C3F6J5"/>
<proteinExistence type="predicted"/>
<keyword evidence="1" id="KW-0472">Membrane</keyword>
<accession>A0A0C3F6J5</accession>
<gene>
    <name evidence="2" type="ORF">PILCRDRAFT_540055</name>
</gene>
<protein>
    <submittedName>
        <fullName evidence="2">Uncharacterized protein</fullName>
    </submittedName>
</protein>
<dbReference type="EMBL" id="KN833005">
    <property type="protein sequence ID" value="KIM80270.1"/>
    <property type="molecule type" value="Genomic_DNA"/>
</dbReference>
<feature type="transmembrane region" description="Helical" evidence="1">
    <location>
        <begin position="75"/>
        <end position="95"/>
    </location>
</feature>
<dbReference type="HOGENOM" id="CLU_1687335_0_0_1"/>
<keyword evidence="3" id="KW-1185">Reference proteome</keyword>
<dbReference type="InParanoid" id="A0A0C3F6J5"/>
<dbReference type="Proteomes" id="UP000054166">
    <property type="component" value="Unassembled WGS sequence"/>
</dbReference>
<keyword evidence="1" id="KW-0812">Transmembrane</keyword>
<feature type="transmembrane region" description="Helical" evidence="1">
    <location>
        <begin position="6"/>
        <end position="25"/>
    </location>
</feature>
<name>A0A0C3F6J5_PILCF</name>
<evidence type="ECO:0000313" key="3">
    <source>
        <dbReference type="Proteomes" id="UP000054166"/>
    </source>
</evidence>